<feature type="region of interest" description="Disordered" evidence="7">
    <location>
        <begin position="17"/>
        <end position="38"/>
    </location>
</feature>
<keyword evidence="11" id="KW-1185">Reference proteome</keyword>
<accession>U6KJR5</accession>
<comment type="subcellular location">
    <subcellularLocation>
        <location evidence="1">Membrane</location>
        <topology evidence="1">Multi-pass membrane protein</topology>
    </subcellularLocation>
</comment>
<evidence type="ECO:0000313" key="10">
    <source>
        <dbReference type="EMBL" id="CDJ38169.1"/>
    </source>
</evidence>
<evidence type="ECO:0000256" key="4">
    <source>
        <dbReference type="ARBA" id="ARBA00022989"/>
    </source>
</evidence>
<dbReference type="PANTHER" id="PTHR23505:SF9">
    <property type="entry name" value="PROTEIN, PUTATIVE-RELATED"/>
    <property type="match status" value="1"/>
</dbReference>
<dbReference type="EMBL" id="HG673815">
    <property type="protein sequence ID" value="CDJ38169.1"/>
    <property type="molecule type" value="Genomic_DNA"/>
</dbReference>
<evidence type="ECO:0000256" key="1">
    <source>
        <dbReference type="ARBA" id="ARBA00004141"/>
    </source>
</evidence>
<dbReference type="GO" id="GO:0022857">
    <property type="term" value="F:transmembrane transporter activity"/>
    <property type="evidence" value="ECO:0007669"/>
    <property type="project" value="InterPro"/>
</dbReference>
<feature type="transmembrane region" description="Helical" evidence="8">
    <location>
        <begin position="254"/>
        <end position="272"/>
    </location>
</feature>
<keyword evidence="2" id="KW-0813">Transport</keyword>
<dbReference type="VEuPathDB" id="ToxoDB:ETH2_1558700"/>
<feature type="transmembrane region" description="Helical" evidence="8">
    <location>
        <begin position="473"/>
        <end position="493"/>
    </location>
</feature>
<evidence type="ECO:0000256" key="2">
    <source>
        <dbReference type="ARBA" id="ARBA00022448"/>
    </source>
</evidence>
<feature type="transmembrane region" description="Helical" evidence="8">
    <location>
        <begin position="195"/>
        <end position="212"/>
    </location>
</feature>
<feature type="compositionally biased region" description="Polar residues" evidence="7">
    <location>
        <begin position="25"/>
        <end position="38"/>
    </location>
</feature>
<dbReference type="RefSeq" id="XP_013229007.1">
    <property type="nucleotide sequence ID" value="XM_013373553.1"/>
</dbReference>
<evidence type="ECO:0000256" key="3">
    <source>
        <dbReference type="ARBA" id="ARBA00022692"/>
    </source>
</evidence>
<proteinExistence type="inferred from homology"/>
<organism evidence="10 11">
    <name type="scientific">Eimeria tenella</name>
    <name type="common">Coccidian parasite</name>
    <dbReference type="NCBI Taxonomy" id="5802"/>
    <lineage>
        <taxon>Eukaryota</taxon>
        <taxon>Sar</taxon>
        <taxon>Alveolata</taxon>
        <taxon>Apicomplexa</taxon>
        <taxon>Conoidasida</taxon>
        <taxon>Coccidia</taxon>
        <taxon>Eucoccidiorida</taxon>
        <taxon>Eimeriorina</taxon>
        <taxon>Eimeriidae</taxon>
        <taxon>Eimeria</taxon>
    </lineage>
</organism>
<comment type="similarity">
    <text evidence="6">Belongs to the major facilitator superfamily. Spinster (TC 2.A.1.49) family.</text>
</comment>
<gene>
    <name evidence="10" type="ORF">ETH_00018015</name>
</gene>
<dbReference type="Gene3D" id="1.20.1250.20">
    <property type="entry name" value="MFS general substrate transporter like domains"/>
    <property type="match status" value="2"/>
</dbReference>
<keyword evidence="5 8" id="KW-0472">Membrane</keyword>
<reference evidence="10" key="1">
    <citation type="submission" date="2013-10" db="EMBL/GenBank/DDBJ databases">
        <title>Genomic analysis of the causative agents of coccidiosis in chickens.</title>
        <authorList>
            <person name="Reid A.J."/>
            <person name="Blake D."/>
            <person name="Billington K."/>
            <person name="Browne H."/>
            <person name="Dunn M."/>
            <person name="Hung S."/>
            <person name="Kawahara F."/>
            <person name="Miranda-Saavedra D."/>
            <person name="Mourier T."/>
            <person name="Nagra H."/>
            <person name="Otto T.D."/>
            <person name="Rawlings N."/>
            <person name="Sanchez A."/>
            <person name="Sanders M."/>
            <person name="Subramaniam C."/>
            <person name="Tay Y."/>
            <person name="Dear P."/>
            <person name="Doerig C."/>
            <person name="Gruber A."/>
            <person name="Parkinson J."/>
            <person name="Shirley M."/>
            <person name="Wan K.L."/>
            <person name="Berriman M."/>
            <person name="Tomley F."/>
            <person name="Pain A."/>
        </authorList>
    </citation>
    <scope>NUCLEOTIDE SEQUENCE [LARGE SCALE GENOMIC DNA]</scope>
    <source>
        <strain evidence="10">Houghton</strain>
    </source>
</reference>
<evidence type="ECO:0000313" key="11">
    <source>
        <dbReference type="Proteomes" id="UP000030747"/>
    </source>
</evidence>
<reference evidence="10" key="2">
    <citation type="submission" date="2013-10" db="EMBL/GenBank/DDBJ databases">
        <authorList>
            <person name="Aslett M."/>
        </authorList>
    </citation>
    <scope>NUCLEOTIDE SEQUENCE [LARGE SCALE GENOMIC DNA]</scope>
    <source>
        <strain evidence="10">Houghton</strain>
    </source>
</reference>
<dbReference type="SUPFAM" id="SSF103473">
    <property type="entry name" value="MFS general substrate transporter"/>
    <property type="match status" value="1"/>
</dbReference>
<dbReference type="OMA" id="DSAYTIH"/>
<feature type="transmembrane region" description="Helical" evidence="8">
    <location>
        <begin position="363"/>
        <end position="385"/>
    </location>
</feature>
<dbReference type="GO" id="GO:0016020">
    <property type="term" value="C:membrane"/>
    <property type="evidence" value="ECO:0007669"/>
    <property type="project" value="UniProtKB-SubCell"/>
</dbReference>
<dbReference type="PROSITE" id="PS50850">
    <property type="entry name" value="MFS"/>
    <property type="match status" value="1"/>
</dbReference>
<feature type="domain" description="Major facilitator superfamily (MFS) profile" evidence="9">
    <location>
        <begin position="128"/>
        <end position="569"/>
    </location>
</feature>
<dbReference type="GeneID" id="25252741"/>
<feature type="transmembrane region" description="Helical" evidence="8">
    <location>
        <begin position="505"/>
        <end position="526"/>
    </location>
</feature>
<dbReference type="PANTHER" id="PTHR23505">
    <property type="entry name" value="SPINSTER"/>
    <property type="match status" value="1"/>
</dbReference>
<dbReference type="InterPro" id="IPR044770">
    <property type="entry name" value="MFS_spinster-like"/>
</dbReference>
<protein>
    <recommendedName>
        <fullName evidence="9">Major facilitator superfamily (MFS) profile domain-containing protein</fullName>
    </recommendedName>
</protein>
<evidence type="ECO:0000256" key="8">
    <source>
        <dbReference type="SAM" id="Phobius"/>
    </source>
</evidence>
<evidence type="ECO:0000259" key="9">
    <source>
        <dbReference type="PROSITE" id="PS50850"/>
    </source>
</evidence>
<sequence>MAHPSSNQAALQQLLLQQQQQQQLPHTRTQRSPSLMNMGSGYQQVPQQTCTRLPPLFLACGARALTSDIGGHGYSGGVQEAGNQYIPARSHASGPPPGGSSVAFGAERDEPGAAAYRRNRRKSTLKMVLVSVILVSFLCNFDHGVIPAILSEIQKNFNNQIKFVEQSLFGSLVYFGLIIGSLFAGIALQSYGAKWLLVGSLLCLASSLFFFSSSNSLLLMYFTRFITGLCQAVPVVYLPVWVDDYAPDGQVTRWMSYTQLAGIGGTVSGYFIGGVLSRFTAATGESGWRTPFFVQSVALVPVVLLIAALPATLVNLPDRSQARPERQRTGLSTIGETDASGQSCMHNFFSAWTEVKSLLRNPLYVVVTMGMSALYFVVTGIQFWVTEFLVSVLHFQKLSVVALSTFCFLTAPTSGVWFGGYVCDLCGGYRGGGQQRVAVRVTTLFAGIGATLAVTCIYVESFILFALLLWGCLFFGAALVPVAVGIQLASVPFHQRSISSALSQFAYNMFGWFSAPLLSGVVMDFIDWCHPAGGKELALRFGFEMILWVSVAGFMLFAVANTLVRPTFPSEDIEKEELELQLARTRMPTLSF</sequence>
<dbReference type="InterPro" id="IPR020846">
    <property type="entry name" value="MFS_dom"/>
</dbReference>
<feature type="transmembrane region" description="Helical" evidence="8">
    <location>
        <begin position="400"/>
        <end position="423"/>
    </location>
</feature>
<evidence type="ECO:0000256" key="7">
    <source>
        <dbReference type="SAM" id="MobiDB-lite"/>
    </source>
</evidence>
<evidence type="ECO:0000256" key="5">
    <source>
        <dbReference type="ARBA" id="ARBA00023136"/>
    </source>
</evidence>
<keyword evidence="3 8" id="KW-0812">Transmembrane</keyword>
<dbReference type="AlphaFoldDB" id="U6KJR5"/>
<feature type="transmembrane region" description="Helical" evidence="8">
    <location>
        <begin position="169"/>
        <end position="188"/>
    </location>
</feature>
<feature type="transmembrane region" description="Helical" evidence="8">
    <location>
        <begin position="127"/>
        <end position="149"/>
    </location>
</feature>
<dbReference type="Pfam" id="PF07690">
    <property type="entry name" value="MFS_1"/>
    <property type="match status" value="1"/>
</dbReference>
<keyword evidence="4 8" id="KW-1133">Transmembrane helix</keyword>
<evidence type="ECO:0000256" key="6">
    <source>
        <dbReference type="ARBA" id="ARBA00024338"/>
    </source>
</evidence>
<dbReference type="InterPro" id="IPR036259">
    <property type="entry name" value="MFS_trans_sf"/>
</dbReference>
<dbReference type="Proteomes" id="UP000030747">
    <property type="component" value="Unassembled WGS sequence"/>
</dbReference>
<name>U6KJR5_EIMTE</name>
<feature type="transmembrane region" description="Helical" evidence="8">
    <location>
        <begin position="546"/>
        <end position="564"/>
    </location>
</feature>
<feature type="transmembrane region" description="Helical" evidence="8">
    <location>
        <begin position="218"/>
        <end position="242"/>
    </location>
</feature>
<dbReference type="OrthoDB" id="6770063at2759"/>
<feature type="transmembrane region" description="Helical" evidence="8">
    <location>
        <begin position="292"/>
        <end position="316"/>
    </location>
</feature>
<dbReference type="VEuPathDB" id="ToxoDB:ETH_00018015"/>
<feature type="transmembrane region" description="Helical" evidence="8">
    <location>
        <begin position="444"/>
        <end position="467"/>
    </location>
</feature>
<dbReference type="InterPro" id="IPR011701">
    <property type="entry name" value="MFS"/>
</dbReference>